<dbReference type="STRING" id="283909.R7UAM7"/>
<dbReference type="OrthoDB" id="10044919at2759"/>
<dbReference type="Proteomes" id="UP000014760">
    <property type="component" value="Unassembled WGS sequence"/>
</dbReference>
<dbReference type="PROSITE" id="PS00237">
    <property type="entry name" value="G_PROTEIN_RECEP_F1_1"/>
    <property type="match status" value="1"/>
</dbReference>
<evidence type="ECO:0000259" key="10">
    <source>
        <dbReference type="PROSITE" id="PS50262"/>
    </source>
</evidence>
<evidence type="ECO:0000256" key="8">
    <source>
        <dbReference type="RuleBase" id="RU000688"/>
    </source>
</evidence>
<evidence type="ECO:0000256" key="5">
    <source>
        <dbReference type="ARBA" id="ARBA00023136"/>
    </source>
</evidence>
<evidence type="ECO:0000313" key="11">
    <source>
        <dbReference type="EMBL" id="ELU03019.1"/>
    </source>
</evidence>
<reference evidence="11 13" key="2">
    <citation type="journal article" date="2013" name="Nature">
        <title>Insights into bilaterian evolution from three spiralian genomes.</title>
        <authorList>
            <person name="Simakov O."/>
            <person name="Marletaz F."/>
            <person name="Cho S.J."/>
            <person name="Edsinger-Gonzales E."/>
            <person name="Havlak P."/>
            <person name="Hellsten U."/>
            <person name="Kuo D.H."/>
            <person name="Larsson T."/>
            <person name="Lv J."/>
            <person name="Arendt D."/>
            <person name="Savage R."/>
            <person name="Osoegawa K."/>
            <person name="de Jong P."/>
            <person name="Grimwood J."/>
            <person name="Chapman J.A."/>
            <person name="Shapiro H."/>
            <person name="Aerts A."/>
            <person name="Otillar R.P."/>
            <person name="Terry A.Y."/>
            <person name="Boore J.L."/>
            <person name="Grigoriev I.V."/>
            <person name="Lindberg D.R."/>
            <person name="Seaver E.C."/>
            <person name="Weisblat D.A."/>
            <person name="Putnam N.H."/>
            <person name="Rokhsar D.S."/>
        </authorList>
    </citation>
    <scope>NUCLEOTIDE SEQUENCE</scope>
    <source>
        <strain evidence="11 13">I ESC-2004</strain>
    </source>
</reference>
<dbReference type="AlphaFoldDB" id="R7UAM7"/>
<proteinExistence type="inferred from homology"/>
<dbReference type="InterPro" id="IPR050125">
    <property type="entry name" value="GPCR_opsins"/>
</dbReference>
<reference evidence="13" key="1">
    <citation type="submission" date="2012-12" db="EMBL/GenBank/DDBJ databases">
        <authorList>
            <person name="Hellsten U."/>
            <person name="Grimwood J."/>
            <person name="Chapman J.A."/>
            <person name="Shapiro H."/>
            <person name="Aerts A."/>
            <person name="Otillar R.P."/>
            <person name="Terry A.Y."/>
            <person name="Boore J.L."/>
            <person name="Simakov O."/>
            <person name="Marletaz F."/>
            <person name="Cho S.-J."/>
            <person name="Edsinger-Gonzales E."/>
            <person name="Havlak P."/>
            <person name="Kuo D.-H."/>
            <person name="Larsson T."/>
            <person name="Lv J."/>
            <person name="Arendt D."/>
            <person name="Savage R."/>
            <person name="Osoegawa K."/>
            <person name="de Jong P."/>
            <person name="Lindberg D.R."/>
            <person name="Seaver E.C."/>
            <person name="Weisblat D.A."/>
            <person name="Putnam N.H."/>
            <person name="Grigoriev I.V."/>
            <person name="Rokhsar D.S."/>
        </authorList>
    </citation>
    <scope>NUCLEOTIDE SEQUENCE</scope>
    <source>
        <strain evidence="13">I ESC-2004</strain>
    </source>
</reference>
<evidence type="ECO:0000256" key="2">
    <source>
        <dbReference type="ARBA" id="ARBA00022692"/>
    </source>
</evidence>
<dbReference type="EMBL" id="KB303545">
    <property type="protein sequence ID" value="ELU03019.1"/>
    <property type="molecule type" value="Genomic_DNA"/>
</dbReference>
<dbReference type="InterPro" id="IPR017452">
    <property type="entry name" value="GPCR_Rhodpsn_7TM"/>
</dbReference>
<keyword evidence="13" id="KW-1185">Reference proteome</keyword>
<comment type="subcellular location">
    <subcellularLocation>
        <location evidence="1">Membrane</location>
        <topology evidence="1">Multi-pass membrane protein</topology>
    </subcellularLocation>
</comment>
<evidence type="ECO:0000256" key="9">
    <source>
        <dbReference type="SAM" id="Phobius"/>
    </source>
</evidence>
<dbReference type="Gene3D" id="1.20.1070.10">
    <property type="entry name" value="Rhodopsin 7-helix transmembrane proteins"/>
    <property type="match status" value="1"/>
</dbReference>
<keyword evidence="6 8" id="KW-0675">Receptor</keyword>
<feature type="transmembrane region" description="Helical" evidence="9">
    <location>
        <begin position="40"/>
        <end position="59"/>
    </location>
</feature>
<feature type="transmembrane region" description="Helical" evidence="9">
    <location>
        <begin position="86"/>
        <end position="112"/>
    </location>
</feature>
<dbReference type="Pfam" id="PF00001">
    <property type="entry name" value="7tm_1"/>
    <property type="match status" value="1"/>
</dbReference>
<evidence type="ECO:0000256" key="7">
    <source>
        <dbReference type="ARBA" id="ARBA00023224"/>
    </source>
</evidence>
<evidence type="ECO:0000256" key="3">
    <source>
        <dbReference type="ARBA" id="ARBA00022989"/>
    </source>
</evidence>
<dbReference type="SUPFAM" id="SSF81321">
    <property type="entry name" value="Family A G protein-coupled receptor-like"/>
    <property type="match status" value="1"/>
</dbReference>
<keyword evidence="5 9" id="KW-0472">Membrane</keyword>
<dbReference type="GO" id="GO:0004930">
    <property type="term" value="F:G protein-coupled receptor activity"/>
    <property type="evidence" value="ECO:0007669"/>
    <property type="project" value="UniProtKB-KW"/>
</dbReference>
<comment type="similarity">
    <text evidence="8">Belongs to the G-protein coupled receptor 1 family.</text>
</comment>
<protein>
    <recommendedName>
        <fullName evidence="10">G-protein coupled receptors family 1 profile domain-containing protein</fullName>
    </recommendedName>
</protein>
<sequence>GGLFGLTSINTQAAIAVERYAVLIRSQNAQSFRRSSRQTAFFLVLPWLYAFLWSSLPLYGWNRYYVDVTQIVCSFDIVTESFSSRSFVICVGMFGVVLPLCVIIFCYSFIFVTINRYKKSFYEQSKSFAMYIGSAAVSHTKRDYKTAQISTAWVVFFCIAWMPYAVMSWASIAGYHHKIGVYVSMITTLLTKTSTIYDPIIYAACLPRFRQYV</sequence>
<dbReference type="EMBL" id="AMQN01008607">
    <property type="status" value="NOT_ANNOTATED_CDS"/>
    <property type="molecule type" value="Genomic_DNA"/>
</dbReference>
<reference evidence="12" key="3">
    <citation type="submission" date="2015-06" db="UniProtKB">
        <authorList>
            <consortium name="EnsemblMetazoa"/>
        </authorList>
    </citation>
    <scope>IDENTIFICATION</scope>
</reference>
<feature type="non-terminal residue" evidence="11">
    <location>
        <position position="1"/>
    </location>
</feature>
<dbReference type="GO" id="GO:0016020">
    <property type="term" value="C:membrane"/>
    <property type="evidence" value="ECO:0007669"/>
    <property type="project" value="UniProtKB-SubCell"/>
</dbReference>
<evidence type="ECO:0000256" key="6">
    <source>
        <dbReference type="ARBA" id="ARBA00023170"/>
    </source>
</evidence>
<feature type="transmembrane region" description="Helical" evidence="9">
    <location>
        <begin position="151"/>
        <end position="172"/>
    </location>
</feature>
<dbReference type="PROSITE" id="PS50262">
    <property type="entry name" value="G_PROTEIN_RECEP_F1_2"/>
    <property type="match status" value="1"/>
</dbReference>
<keyword evidence="4 8" id="KW-0297">G-protein coupled receptor</keyword>
<name>R7UAM7_CAPTE</name>
<dbReference type="OMA" id="NIAFIIC"/>
<accession>R7UAM7</accession>
<keyword evidence="7 8" id="KW-0807">Transducer</keyword>
<evidence type="ECO:0000256" key="1">
    <source>
        <dbReference type="ARBA" id="ARBA00004141"/>
    </source>
</evidence>
<keyword evidence="3 9" id="KW-1133">Transmembrane helix</keyword>
<dbReference type="PRINTS" id="PR00237">
    <property type="entry name" value="GPCRRHODOPSN"/>
</dbReference>
<evidence type="ECO:0000313" key="13">
    <source>
        <dbReference type="Proteomes" id="UP000014760"/>
    </source>
</evidence>
<feature type="domain" description="G-protein coupled receptors family 1 profile" evidence="10">
    <location>
        <begin position="1"/>
        <end position="202"/>
    </location>
</feature>
<dbReference type="InterPro" id="IPR000276">
    <property type="entry name" value="GPCR_Rhodpsn"/>
</dbReference>
<gene>
    <name evidence="11" type="ORF">CAPTEDRAFT_54244</name>
</gene>
<keyword evidence="2 8" id="KW-0812">Transmembrane</keyword>
<organism evidence="11">
    <name type="scientific">Capitella teleta</name>
    <name type="common">Polychaete worm</name>
    <dbReference type="NCBI Taxonomy" id="283909"/>
    <lineage>
        <taxon>Eukaryota</taxon>
        <taxon>Metazoa</taxon>
        <taxon>Spiralia</taxon>
        <taxon>Lophotrochozoa</taxon>
        <taxon>Annelida</taxon>
        <taxon>Polychaeta</taxon>
        <taxon>Sedentaria</taxon>
        <taxon>Scolecida</taxon>
        <taxon>Capitellidae</taxon>
        <taxon>Capitella</taxon>
    </lineage>
</organism>
<dbReference type="HOGENOM" id="CLU_009579_3_0_1"/>
<dbReference type="EnsemblMetazoa" id="CapteT54244">
    <property type="protein sequence ID" value="CapteP54244"/>
    <property type="gene ID" value="CapteG54244"/>
</dbReference>
<evidence type="ECO:0000313" key="12">
    <source>
        <dbReference type="EnsemblMetazoa" id="CapteP54244"/>
    </source>
</evidence>
<feature type="non-terminal residue" evidence="11">
    <location>
        <position position="213"/>
    </location>
</feature>
<evidence type="ECO:0000256" key="4">
    <source>
        <dbReference type="ARBA" id="ARBA00023040"/>
    </source>
</evidence>
<dbReference type="PANTHER" id="PTHR24240">
    <property type="entry name" value="OPSIN"/>
    <property type="match status" value="1"/>
</dbReference>